<evidence type="ECO:0000256" key="8">
    <source>
        <dbReference type="ARBA" id="ARBA00023328"/>
    </source>
</evidence>
<dbReference type="GO" id="GO:0005634">
    <property type="term" value="C:nucleus"/>
    <property type="evidence" value="ECO:0007669"/>
    <property type="project" value="UniProtKB-SubCell"/>
</dbReference>
<dbReference type="PANTHER" id="PTHR14281:SF0">
    <property type="entry name" value="KINETOCHORE PROTEIN SPC25"/>
    <property type="match status" value="1"/>
</dbReference>
<comment type="subunit">
    <text evidence="9">Component of the NDC80 complex.</text>
</comment>
<evidence type="ECO:0000256" key="6">
    <source>
        <dbReference type="ARBA" id="ARBA00023054"/>
    </source>
</evidence>
<evidence type="ECO:0000256" key="9">
    <source>
        <dbReference type="RuleBase" id="RU367150"/>
    </source>
</evidence>
<keyword evidence="8 9" id="KW-0137">Centromere</keyword>
<dbReference type="GO" id="GO:0031262">
    <property type="term" value="C:Ndc80 complex"/>
    <property type="evidence" value="ECO:0007669"/>
    <property type="project" value="InterPro"/>
</dbReference>
<feature type="domain" description="Chromosome segregation protein Spc25 C-terminal" evidence="12">
    <location>
        <begin position="238"/>
        <end position="306"/>
    </location>
</feature>
<evidence type="ECO:0000256" key="4">
    <source>
        <dbReference type="ARBA" id="ARBA00022776"/>
    </source>
</evidence>
<dbReference type="InterPro" id="IPR013255">
    <property type="entry name" value="Spc25_C"/>
</dbReference>
<dbReference type="OrthoDB" id="6353017at2759"/>
<dbReference type="CDD" id="cd23784">
    <property type="entry name" value="RWD_Spc25"/>
    <property type="match status" value="1"/>
</dbReference>
<dbReference type="Gene3D" id="3.30.457.50">
    <property type="entry name" value="Chromosome segregation protein Spc25"/>
    <property type="match status" value="1"/>
</dbReference>
<keyword evidence="3 9" id="KW-0132">Cell division</keyword>
<dbReference type="FunFam" id="3.30.457.50:FF:000001">
    <property type="entry name" value="Probable kinetochore protein spc25"/>
    <property type="match status" value="1"/>
</dbReference>
<evidence type="ECO:0000256" key="3">
    <source>
        <dbReference type="ARBA" id="ARBA00022618"/>
    </source>
</evidence>
<evidence type="ECO:0000313" key="14">
    <source>
        <dbReference type="Proteomes" id="UP001151518"/>
    </source>
</evidence>
<organism evidence="13 14">
    <name type="scientific">Coemansia spiralis</name>
    <dbReference type="NCBI Taxonomy" id="417178"/>
    <lineage>
        <taxon>Eukaryota</taxon>
        <taxon>Fungi</taxon>
        <taxon>Fungi incertae sedis</taxon>
        <taxon>Zoopagomycota</taxon>
        <taxon>Kickxellomycotina</taxon>
        <taxon>Kickxellomycetes</taxon>
        <taxon>Kickxellales</taxon>
        <taxon>Kickxellaceae</taxon>
        <taxon>Coemansia</taxon>
    </lineage>
</organism>
<evidence type="ECO:0000313" key="13">
    <source>
        <dbReference type="EMBL" id="KAJ2670288.1"/>
    </source>
</evidence>
<evidence type="ECO:0000259" key="12">
    <source>
        <dbReference type="Pfam" id="PF08234"/>
    </source>
</evidence>
<dbReference type="GO" id="GO:0007059">
    <property type="term" value="P:chromosome segregation"/>
    <property type="evidence" value="ECO:0007669"/>
    <property type="project" value="InterPro"/>
</dbReference>
<keyword evidence="9" id="KW-0539">Nucleus</keyword>
<dbReference type="InterPro" id="IPR045143">
    <property type="entry name" value="Spc25"/>
</dbReference>
<dbReference type="AlphaFoldDB" id="A0A9W8KVQ0"/>
<evidence type="ECO:0000256" key="1">
    <source>
        <dbReference type="ARBA" id="ARBA00006379"/>
    </source>
</evidence>
<keyword evidence="5 9" id="KW-0995">Kinetochore</keyword>
<name>A0A9W8KVQ0_9FUNG</name>
<feature type="coiled-coil region" evidence="10">
    <location>
        <begin position="92"/>
        <end position="119"/>
    </location>
</feature>
<dbReference type="GO" id="GO:0051301">
    <property type="term" value="P:cell division"/>
    <property type="evidence" value="ECO:0007669"/>
    <property type="project" value="UniProtKB-UniRule"/>
</dbReference>
<accession>A0A9W8KVQ0</accession>
<evidence type="ECO:0000256" key="11">
    <source>
        <dbReference type="SAM" id="MobiDB-lite"/>
    </source>
</evidence>
<comment type="subcellular location">
    <subcellularLocation>
        <location evidence="9">Nucleus</location>
    </subcellularLocation>
    <subcellularLocation>
        <location evidence="9">Chromosome</location>
        <location evidence="9">Centromere</location>
        <location evidence="9">Kinetochore</location>
    </subcellularLocation>
</comment>
<evidence type="ECO:0000256" key="10">
    <source>
        <dbReference type="SAM" id="Coils"/>
    </source>
</evidence>
<comment type="function">
    <text evidence="9">Acts as a component of the essential kinetochore-associated NDC80 complex, which is required for chromosome segregation and spindle checkpoint activity.</text>
</comment>
<dbReference type="Pfam" id="PF08234">
    <property type="entry name" value="Spindle_Spc25"/>
    <property type="match status" value="1"/>
</dbReference>
<feature type="coiled-coil region" evidence="10">
    <location>
        <begin position="184"/>
        <end position="211"/>
    </location>
</feature>
<dbReference type="EMBL" id="JANBTW010000128">
    <property type="protein sequence ID" value="KAJ2670288.1"/>
    <property type="molecule type" value="Genomic_DNA"/>
</dbReference>
<dbReference type="PANTHER" id="PTHR14281">
    <property type="entry name" value="KINETOCHORE PROTEIN SPC25-RELATED"/>
    <property type="match status" value="1"/>
</dbReference>
<feature type="region of interest" description="Disordered" evidence="11">
    <location>
        <begin position="1"/>
        <end position="25"/>
    </location>
</feature>
<keyword evidence="2 9" id="KW-0158">Chromosome</keyword>
<keyword evidence="4 9" id="KW-0498">Mitosis</keyword>
<proteinExistence type="inferred from homology"/>
<protein>
    <recommendedName>
        <fullName evidence="9">Kinetochore protein SPC25</fullName>
    </recommendedName>
</protein>
<evidence type="ECO:0000256" key="5">
    <source>
        <dbReference type="ARBA" id="ARBA00022838"/>
    </source>
</evidence>
<dbReference type="Proteomes" id="UP001151518">
    <property type="component" value="Unassembled WGS sequence"/>
</dbReference>
<evidence type="ECO:0000256" key="7">
    <source>
        <dbReference type="ARBA" id="ARBA00023306"/>
    </source>
</evidence>
<evidence type="ECO:0000256" key="2">
    <source>
        <dbReference type="ARBA" id="ARBA00022454"/>
    </source>
</evidence>
<gene>
    <name evidence="13" type="primary">SPC25</name>
    <name evidence="13" type="ORF">GGI25_005899</name>
</gene>
<comment type="caution">
    <text evidence="13">The sequence shown here is derived from an EMBL/GenBank/DDBJ whole genome shotgun (WGS) entry which is preliminary data.</text>
</comment>
<sequence length="314" mass="35800">MYGLSTPRRRPMTPGRRDHVLPSFNSPASIKIGRMLESAFAGGASGSNGSGNGGASISLEDELPGDIAETMAASAVISTSEEYDPPRVWFQREEDRRQNEEFTKRVDEMVQELKRLVRDRKTEHERRMTECTERQARMTVDMDTLEKENSAILSALKEETNSEDAVSSAIANLQSKQRQAQDTVGKLLHKKEMLEKELERKQAVISNKRRVFETQSAKNAPELAFFEEKMGISIVGGSKDILTFIFTRISLPEPLRQFSVTIDLSQREYRATKCKPEIADLDSHVEWLNTTRDFFGFLKRIRREFVELYLNESV</sequence>
<keyword evidence="7 9" id="KW-0131">Cell cycle</keyword>
<comment type="similarity">
    <text evidence="1 9">Belongs to the SPC25 family.</text>
</comment>
<keyword evidence="6 10" id="KW-0175">Coiled coil</keyword>
<reference evidence="13" key="1">
    <citation type="submission" date="2022-07" db="EMBL/GenBank/DDBJ databases">
        <title>Phylogenomic reconstructions and comparative analyses of Kickxellomycotina fungi.</title>
        <authorList>
            <person name="Reynolds N.K."/>
            <person name="Stajich J.E."/>
            <person name="Barry K."/>
            <person name="Grigoriev I.V."/>
            <person name="Crous P."/>
            <person name="Smith M.E."/>
        </authorList>
    </citation>
    <scope>NUCLEOTIDE SEQUENCE</scope>
    <source>
        <strain evidence="13">NRRL 3115</strain>
    </source>
</reference>